<dbReference type="PANTHER" id="PTHR30408">
    <property type="entry name" value="TYPE-1 RESTRICTION ENZYME ECOKI SPECIFICITY PROTEIN"/>
    <property type="match status" value="1"/>
</dbReference>
<dbReference type="GO" id="GO:0009307">
    <property type="term" value="P:DNA restriction-modification system"/>
    <property type="evidence" value="ECO:0007669"/>
    <property type="project" value="UniProtKB-KW"/>
</dbReference>
<keyword evidence="5" id="KW-0378">Hydrolase</keyword>
<dbReference type="CDD" id="cd17266">
    <property type="entry name" value="RMtype1_S_Sau1132ORF3780P-TRD2-CR2_like"/>
    <property type="match status" value="1"/>
</dbReference>
<gene>
    <name evidence="5" type="ORF">LS77_003520</name>
</gene>
<dbReference type="InterPro" id="IPR044946">
    <property type="entry name" value="Restrct_endonuc_typeI_TRD_sf"/>
</dbReference>
<dbReference type="Pfam" id="PF01420">
    <property type="entry name" value="Methylase_S"/>
    <property type="match status" value="2"/>
</dbReference>
<comment type="caution">
    <text evidence="5">The sequence shown here is derived from an EMBL/GenBank/DDBJ whole genome shotgun (WGS) entry which is preliminary data.</text>
</comment>
<organism evidence="5 6">
    <name type="scientific">Helicobacter bilis</name>
    <dbReference type="NCBI Taxonomy" id="37372"/>
    <lineage>
        <taxon>Bacteria</taxon>
        <taxon>Pseudomonadati</taxon>
        <taxon>Campylobacterota</taxon>
        <taxon>Epsilonproteobacteria</taxon>
        <taxon>Campylobacterales</taxon>
        <taxon>Helicobacteraceae</taxon>
        <taxon>Helicobacter</taxon>
    </lineage>
</organism>
<keyword evidence="5" id="KW-0540">Nuclease</keyword>
<dbReference type="RefSeq" id="WP_004088730.1">
    <property type="nucleotide sequence ID" value="NZ_JAERIZ010000010.1"/>
</dbReference>
<protein>
    <submittedName>
        <fullName evidence="5">Restriction endonuclease subunit S</fullName>
    </submittedName>
</protein>
<dbReference type="SUPFAM" id="SSF116734">
    <property type="entry name" value="DNA methylase specificity domain"/>
    <property type="match status" value="2"/>
</dbReference>
<dbReference type="GO" id="GO:0004519">
    <property type="term" value="F:endonuclease activity"/>
    <property type="evidence" value="ECO:0007669"/>
    <property type="project" value="UniProtKB-KW"/>
</dbReference>
<dbReference type="AlphaFoldDB" id="A0A6D2CA56"/>
<keyword evidence="5" id="KW-0255">Endonuclease</keyword>
<keyword evidence="2" id="KW-0680">Restriction system</keyword>
<dbReference type="EMBL" id="JRPH02000008">
    <property type="protein sequence ID" value="TLE05349.1"/>
    <property type="molecule type" value="Genomic_DNA"/>
</dbReference>
<comment type="similarity">
    <text evidence="1">Belongs to the type-I restriction system S methylase family.</text>
</comment>
<name>A0A6D2CA56_9HELI</name>
<evidence type="ECO:0000313" key="6">
    <source>
        <dbReference type="Proteomes" id="UP000029870"/>
    </source>
</evidence>
<evidence type="ECO:0000256" key="3">
    <source>
        <dbReference type="ARBA" id="ARBA00023125"/>
    </source>
</evidence>
<feature type="domain" description="Type I restriction modification DNA specificity" evidence="4">
    <location>
        <begin position="29"/>
        <end position="181"/>
    </location>
</feature>
<evidence type="ECO:0000256" key="1">
    <source>
        <dbReference type="ARBA" id="ARBA00010923"/>
    </source>
</evidence>
<evidence type="ECO:0000256" key="2">
    <source>
        <dbReference type="ARBA" id="ARBA00022747"/>
    </source>
</evidence>
<dbReference type="Proteomes" id="UP000029870">
    <property type="component" value="Unassembled WGS sequence"/>
</dbReference>
<reference evidence="5 6" key="1">
    <citation type="journal article" date="2014" name="Genome Announc.">
        <title>Draft genome sequences of eight enterohepatic helicobacter species isolated from both laboratory and wild rodents.</title>
        <authorList>
            <person name="Sheh A."/>
            <person name="Shen Z."/>
            <person name="Fox J.G."/>
        </authorList>
    </citation>
    <scope>NUCLEOTIDE SEQUENCE [LARGE SCALE GENOMIC DNA]</scope>
    <source>
        <strain evidence="5 6">Missouri</strain>
    </source>
</reference>
<accession>A0A6D2CA56</accession>
<dbReference type="PANTHER" id="PTHR30408:SF12">
    <property type="entry name" value="TYPE I RESTRICTION ENZYME MJAVIII SPECIFICITY SUBUNIT"/>
    <property type="match status" value="1"/>
</dbReference>
<feature type="domain" description="Type I restriction modification DNA specificity" evidence="4">
    <location>
        <begin position="200"/>
        <end position="360"/>
    </location>
</feature>
<keyword evidence="3" id="KW-0238">DNA-binding</keyword>
<evidence type="ECO:0000259" key="4">
    <source>
        <dbReference type="Pfam" id="PF01420"/>
    </source>
</evidence>
<dbReference type="Gene3D" id="3.90.220.20">
    <property type="entry name" value="DNA methylase specificity domains"/>
    <property type="match status" value="2"/>
</dbReference>
<sequence>MESCNTESSLDLPLESLSLQPFLQSLHKEQWQEVRLGEVAEMNNGKARPKNYGDYPIYGGNGILGYGNQYNCDSETIIVGRVGAYCGCVYYEKQPIWVSDNAIIVKAKSENNIKFLYYVLKSMNLNDYALGSSHPLLTQNLLNTLQVEIPKDITTQQKIAEILSSFDDKIDLLHRQNKTLESLALTLFRHYFIDNPNRNEWELGKLGDYVKIIDNRGKTPPFTTDITPYPLIEVNALSDDSMLINYDVVRKYVIKETYQNWFREHIKQYDILLSTVGSIGEVAMLLDNKGCIAQNVIGFRARDISPFYLYEWLKYMQQEIKEFDIGSVQPSIKITHFVEKQIYKPDSKTLESFDKQMLLITNKISHNAKQIQNLQAMRDMLLKAIFA</sequence>
<dbReference type="GeneID" id="60657734"/>
<dbReference type="GO" id="GO:0003677">
    <property type="term" value="F:DNA binding"/>
    <property type="evidence" value="ECO:0007669"/>
    <property type="project" value="UniProtKB-KW"/>
</dbReference>
<proteinExistence type="inferred from homology"/>
<dbReference type="InterPro" id="IPR052021">
    <property type="entry name" value="Type-I_RS_S_subunit"/>
</dbReference>
<dbReference type="InterPro" id="IPR000055">
    <property type="entry name" value="Restrct_endonuc_typeI_TRD"/>
</dbReference>
<evidence type="ECO:0000313" key="5">
    <source>
        <dbReference type="EMBL" id="TLE05349.1"/>
    </source>
</evidence>